<dbReference type="RefSeq" id="WP_137335177.1">
    <property type="nucleotide sequence ID" value="NZ_CP040078.1"/>
</dbReference>
<gene>
    <name evidence="4" type="ORF">FAZ95_24830</name>
</gene>
<accession>A0A4P8IYS6</accession>
<dbReference type="EMBL" id="CP040078">
    <property type="protein sequence ID" value="QCP52404.1"/>
    <property type="molecule type" value="Genomic_DNA"/>
</dbReference>
<dbReference type="PANTHER" id="PTHR43046">
    <property type="entry name" value="GDP-MANNOSE MANNOSYL HYDROLASE"/>
    <property type="match status" value="1"/>
</dbReference>
<organism evidence="4 5">
    <name type="scientific">Trinickia violacea</name>
    <dbReference type="NCBI Taxonomy" id="2571746"/>
    <lineage>
        <taxon>Bacteria</taxon>
        <taxon>Pseudomonadati</taxon>
        <taxon>Pseudomonadota</taxon>
        <taxon>Betaproteobacteria</taxon>
        <taxon>Burkholderiales</taxon>
        <taxon>Burkholderiaceae</taxon>
        <taxon>Trinickia</taxon>
    </lineage>
</organism>
<proteinExistence type="predicted"/>
<dbReference type="GO" id="GO:0016787">
    <property type="term" value="F:hydrolase activity"/>
    <property type="evidence" value="ECO:0007669"/>
    <property type="project" value="UniProtKB-KW"/>
</dbReference>
<evidence type="ECO:0000313" key="4">
    <source>
        <dbReference type="EMBL" id="QCP52404.1"/>
    </source>
</evidence>
<dbReference type="Gene3D" id="3.90.79.10">
    <property type="entry name" value="Nucleoside Triphosphate Pyrophosphohydrolase"/>
    <property type="match status" value="1"/>
</dbReference>
<sequence length="204" mass="22750">MTNRRLEQARRLLALAQTGLHYTKAPFDAERYQEIESIAHAQLAEIANFDTEEVAQLFSKEQGYANPKIGVRCAVFNEAGHVLLVREKTDGLWSLPGGWADIGATPVENAVREVQEESGFTVRVTRLLAAWDQRKHAHPPTLFHIWLLVFLGEVVTPGTPPGLETDAADFFALDALPPLSLKRVLPEQLLRLGELYQSGEIELD</sequence>
<dbReference type="PANTHER" id="PTHR43046:SF16">
    <property type="entry name" value="ADP-RIBOSE PYROPHOSPHATASE YJHB-RELATED"/>
    <property type="match status" value="1"/>
</dbReference>
<dbReference type="Pfam" id="PF12535">
    <property type="entry name" value="Nudix_N"/>
    <property type="match status" value="1"/>
</dbReference>
<dbReference type="CDD" id="cd04672">
    <property type="entry name" value="NUDIX_CDP-Chase_like"/>
    <property type="match status" value="1"/>
</dbReference>
<keyword evidence="5" id="KW-1185">Reference proteome</keyword>
<reference evidence="4 5" key="1">
    <citation type="submission" date="2019-05" db="EMBL/GenBank/DDBJ databases">
        <title>Burkholderia sp. DHOD12, isolated from subtropical forest soil.</title>
        <authorList>
            <person name="Gao Z.-H."/>
            <person name="Qiu L.-H."/>
        </authorList>
    </citation>
    <scope>NUCLEOTIDE SEQUENCE [LARGE SCALE GENOMIC DNA]</scope>
    <source>
        <strain evidence="4 5">DHOD12</strain>
    </source>
</reference>
<dbReference type="KEGG" id="tvl:FAZ95_24830"/>
<dbReference type="InterPro" id="IPR000086">
    <property type="entry name" value="NUDIX_hydrolase_dom"/>
</dbReference>
<dbReference type="AlphaFoldDB" id="A0A4P8IYS6"/>
<dbReference type="SUPFAM" id="SSF55811">
    <property type="entry name" value="Nudix"/>
    <property type="match status" value="1"/>
</dbReference>
<dbReference type="Proteomes" id="UP000298656">
    <property type="component" value="Chromosome 2"/>
</dbReference>
<dbReference type="PROSITE" id="PS51462">
    <property type="entry name" value="NUDIX"/>
    <property type="match status" value="1"/>
</dbReference>
<comment type="cofactor">
    <cofactor evidence="1">
        <name>Mg(2+)</name>
        <dbReference type="ChEBI" id="CHEBI:18420"/>
    </cofactor>
</comment>
<name>A0A4P8IYS6_9BURK</name>
<dbReference type="InterPro" id="IPR059176">
    <property type="entry name" value="UDP-X_N"/>
</dbReference>
<protein>
    <submittedName>
        <fullName evidence="4">NUDIX domain-containing protein</fullName>
    </submittedName>
</protein>
<evidence type="ECO:0000256" key="1">
    <source>
        <dbReference type="ARBA" id="ARBA00001946"/>
    </source>
</evidence>
<evidence type="ECO:0000259" key="3">
    <source>
        <dbReference type="PROSITE" id="PS51462"/>
    </source>
</evidence>
<evidence type="ECO:0000313" key="5">
    <source>
        <dbReference type="Proteomes" id="UP000298656"/>
    </source>
</evidence>
<keyword evidence="2" id="KW-0378">Hydrolase</keyword>
<dbReference type="Gene3D" id="6.10.250.1120">
    <property type="match status" value="1"/>
</dbReference>
<feature type="domain" description="Nudix hydrolase" evidence="3">
    <location>
        <begin position="66"/>
        <end position="204"/>
    </location>
</feature>
<dbReference type="OrthoDB" id="9804442at2"/>
<dbReference type="InterPro" id="IPR015797">
    <property type="entry name" value="NUDIX_hydrolase-like_dom_sf"/>
</dbReference>
<dbReference type="Pfam" id="PF00293">
    <property type="entry name" value="NUDIX"/>
    <property type="match status" value="1"/>
</dbReference>
<evidence type="ECO:0000256" key="2">
    <source>
        <dbReference type="ARBA" id="ARBA00022801"/>
    </source>
</evidence>